<accession>A0AAD1XKV9</accession>
<proteinExistence type="predicted"/>
<evidence type="ECO:0000256" key="2">
    <source>
        <dbReference type="SAM" id="MobiDB-lite"/>
    </source>
</evidence>
<feature type="coiled-coil region" evidence="1">
    <location>
        <begin position="46"/>
        <end position="97"/>
    </location>
</feature>
<dbReference type="AlphaFoldDB" id="A0AAD1XKV9"/>
<sequence>MSATDNKWRTADFEENYSRQSKEQDQASEAASRRSEFDNLSQTAIIEENREKIRKLQLKSANYKQKEIKLKRDKDYLKKQLEKLESTVDKLEEHRCQDAESLLEQEERLSELKGRYRASENPNEIKKTKASITKFTKEESKLLKEAKGKLEVTSNNYSELAQLVPEMYENLRKLKFYGDKQMNEILLRQISIYVDQLQEKAKEYSKQKLTSLDDNKNLRIKLKQKYDEFEQLKEDTLEDYKQLFECNRKLNHYETDFIIDKEGINKTTNLSQSLSQTDHSTTTFLENRGVAGEQNEVNNINLDILSRLRDRLQETEHKDDDIVKLIEKLPM</sequence>
<name>A0AAD1XKV9_EUPCR</name>
<evidence type="ECO:0000256" key="1">
    <source>
        <dbReference type="SAM" id="Coils"/>
    </source>
</evidence>
<protein>
    <submittedName>
        <fullName evidence="3">Uncharacterized protein</fullName>
    </submittedName>
</protein>
<dbReference type="EMBL" id="CAMPGE010016121">
    <property type="protein sequence ID" value="CAI2374696.1"/>
    <property type="molecule type" value="Genomic_DNA"/>
</dbReference>
<reference evidence="3" key="1">
    <citation type="submission" date="2023-07" db="EMBL/GenBank/DDBJ databases">
        <authorList>
            <consortium name="AG Swart"/>
            <person name="Singh M."/>
            <person name="Singh A."/>
            <person name="Seah K."/>
            <person name="Emmerich C."/>
        </authorList>
    </citation>
    <scope>NUCLEOTIDE SEQUENCE</scope>
    <source>
        <strain evidence="3">DP1</strain>
    </source>
</reference>
<evidence type="ECO:0000313" key="3">
    <source>
        <dbReference type="EMBL" id="CAI2374696.1"/>
    </source>
</evidence>
<feature type="compositionally biased region" description="Basic and acidic residues" evidence="2">
    <location>
        <begin position="1"/>
        <end position="37"/>
    </location>
</feature>
<comment type="caution">
    <text evidence="3">The sequence shown here is derived from an EMBL/GenBank/DDBJ whole genome shotgun (WGS) entry which is preliminary data.</text>
</comment>
<feature type="coiled-coil region" evidence="1">
    <location>
        <begin position="187"/>
        <end position="239"/>
    </location>
</feature>
<feature type="region of interest" description="Disordered" evidence="2">
    <location>
        <begin position="1"/>
        <end position="38"/>
    </location>
</feature>
<keyword evidence="4" id="KW-1185">Reference proteome</keyword>
<dbReference type="Proteomes" id="UP001295684">
    <property type="component" value="Unassembled WGS sequence"/>
</dbReference>
<keyword evidence="1" id="KW-0175">Coiled coil</keyword>
<organism evidence="3 4">
    <name type="scientific">Euplotes crassus</name>
    <dbReference type="NCBI Taxonomy" id="5936"/>
    <lineage>
        <taxon>Eukaryota</taxon>
        <taxon>Sar</taxon>
        <taxon>Alveolata</taxon>
        <taxon>Ciliophora</taxon>
        <taxon>Intramacronucleata</taxon>
        <taxon>Spirotrichea</taxon>
        <taxon>Hypotrichia</taxon>
        <taxon>Euplotida</taxon>
        <taxon>Euplotidae</taxon>
        <taxon>Moneuplotes</taxon>
    </lineage>
</organism>
<evidence type="ECO:0000313" key="4">
    <source>
        <dbReference type="Proteomes" id="UP001295684"/>
    </source>
</evidence>
<gene>
    <name evidence="3" type="ORF">ECRASSUSDP1_LOCUS16053</name>
</gene>